<evidence type="ECO:0000256" key="8">
    <source>
        <dbReference type="ARBA" id="ARBA00022842"/>
    </source>
</evidence>
<comment type="similarity">
    <text evidence="4 11">Belongs to the HAD-like hydrolase superfamily. CbbY/CbbZ/Gph/YieH family.</text>
</comment>
<dbReference type="GO" id="GO:0046872">
    <property type="term" value="F:metal ion binding"/>
    <property type="evidence" value="ECO:0007669"/>
    <property type="project" value="UniProtKB-KW"/>
</dbReference>
<comment type="caution">
    <text evidence="12">The sequence shown here is derived from an EMBL/GenBank/DDBJ whole genome shotgun (WGS) entry which is preliminary data.</text>
</comment>
<dbReference type="PANTHER" id="PTHR43434">
    <property type="entry name" value="PHOSPHOGLYCOLATE PHOSPHATASE"/>
    <property type="match status" value="1"/>
</dbReference>
<dbReference type="InterPro" id="IPR037512">
    <property type="entry name" value="PGPase_prok"/>
</dbReference>
<evidence type="ECO:0000256" key="9">
    <source>
        <dbReference type="ARBA" id="ARBA00023277"/>
    </source>
</evidence>
<evidence type="ECO:0000256" key="7">
    <source>
        <dbReference type="ARBA" id="ARBA00022801"/>
    </source>
</evidence>
<dbReference type="InterPro" id="IPR050155">
    <property type="entry name" value="HAD-like_hydrolase_sf"/>
</dbReference>
<accession>A0A840MSI6</accession>
<dbReference type="UniPathway" id="UPA00865">
    <property type="reaction ID" value="UER00834"/>
</dbReference>
<dbReference type="InterPro" id="IPR023214">
    <property type="entry name" value="HAD_sf"/>
</dbReference>
<evidence type="ECO:0000256" key="6">
    <source>
        <dbReference type="ARBA" id="ARBA00022723"/>
    </source>
</evidence>
<reference evidence="12 13" key="1">
    <citation type="submission" date="2020-08" db="EMBL/GenBank/DDBJ databases">
        <title>Genomic Encyclopedia of Type Strains, Phase IV (KMG-IV): sequencing the most valuable type-strain genomes for metagenomic binning, comparative biology and taxonomic classification.</title>
        <authorList>
            <person name="Goeker M."/>
        </authorList>
    </citation>
    <scope>NUCLEOTIDE SEQUENCE [LARGE SCALE GENOMIC DNA]</scope>
    <source>
        <strain evidence="12 13">DSM 27165</strain>
    </source>
</reference>
<dbReference type="AlphaFoldDB" id="A0A840MSI6"/>
<feature type="binding site" evidence="11">
    <location>
        <position position="12"/>
    </location>
    <ligand>
        <name>Mg(2+)</name>
        <dbReference type="ChEBI" id="CHEBI:18420"/>
    </ligand>
</feature>
<dbReference type="Gene3D" id="3.40.50.1000">
    <property type="entry name" value="HAD superfamily/HAD-like"/>
    <property type="match status" value="1"/>
</dbReference>
<keyword evidence="6 11" id="KW-0479">Metal-binding</keyword>
<dbReference type="NCBIfam" id="TIGR01509">
    <property type="entry name" value="HAD-SF-IA-v3"/>
    <property type="match status" value="1"/>
</dbReference>
<evidence type="ECO:0000256" key="5">
    <source>
        <dbReference type="ARBA" id="ARBA00013078"/>
    </source>
</evidence>
<evidence type="ECO:0000256" key="10">
    <source>
        <dbReference type="ARBA" id="ARBA00059247"/>
    </source>
</evidence>
<dbReference type="GO" id="GO:0005975">
    <property type="term" value="P:carbohydrate metabolic process"/>
    <property type="evidence" value="ECO:0007669"/>
    <property type="project" value="InterPro"/>
</dbReference>
<dbReference type="NCBIfam" id="NF009695">
    <property type="entry name" value="PRK13222.1-2"/>
    <property type="match status" value="1"/>
</dbReference>
<evidence type="ECO:0000313" key="13">
    <source>
        <dbReference type="Proteomes" id="UP000575898"/>
    </source>
</evidence>
<dbReference type="InterPro" id="IPR036412">
    <property type="entry name" value="HAD-like_sf"/>
</dbReference>
<dbReference type="SFLD" id="SFLDS00003">
    <property type="entry name" value="Haloacid_Dehalogenase"/>
    <property type="match status" value="1"/>
</dbReference>
<sequence>MTLPRIQVVALDLDGTLLDTLTDLAGAANAMRQQLGLPPLPLERVKTYVGDGMASLVKRTLTDQRDGEPTPGLFEQGLEGFKRCYDQLLHDATRAYPDVEAGLQQMQAAGLRLACITNKPKRFTEPLLASTGLAPFFELILSGDSLAEKKPHPMPLLHACEFFKVQPAHMAMIGDSINDILAAKQAGCLSIAVPYGYRHAGPVEALGADHVVAGLVEAADLLLNMGSH</sequence>
<dbReference type="GO" id="GO:0005829">
    <property type="term" value="C:cytosol"/>
    <property type="evidence" value="ECO:0007669"/>
    <property type="project" value="TreeGrafter"/>
</dbReference>
<comment type="cofactor">
    <cofactor evidence="2 11">
        <name>Mg(2+)</name>
        <dbReference type="ChEBI" id="CHEBI:18420"/>
    </cofactor>
</comment>
<dbReference type="InterPro" id="IPR023198">
    <property type="entry name" value="PGP-like_dom2"/>
</dbReference>
<protein>
    <recommendedName>
        <fullName evidence="5 11">Phosphoglycolate phosphatase</fullName>
        <shortName evidence="11">PGP</shortName>
        <shortName evidence="11">PGPase</shortName>
        <ecNumber evidence="5 11">3.1.3.18</ecNumber>
    </recommendedName>
</protein>
<feature type="binding site" evidence="11">
    <location>
        <position position="14"/>
    </location>
    <ligand>
        <name>Mg(2+)</name>
        <dbReference type="ChEBI" id="CHEBI:18420"/>
    </ligand>
</feature>
<evidence type="ECO:0000256" key="1">
    <source>
        <dbReference type="ARBA" id="ARBA00000830"/>
    </source>
</evidence>
<proteinExistence type="inferred from homology"/>
<dbReference type="NCBIfam" id="TIGR01449">
    <property type="entry name" value="PGP_bact"/>
    <property type="match status" value="1"/>
</dbReference>
<keyword evidence="8 11" id="KW-0460">Magnesium</keyword>
<evidence type="ECO:0000256" key="11">
    <source>
        <dbReference type="HAMAP-Rule" id="MF_00495"/>
    </source>
</evidence>
<keyword evidence="7 11" id="KW-0378">Hydrolase</keyword>
<dbReference type="GO" id="GO:0006281">
    <property type="term" value="P:DNA repair"/>
    <property type="evidence" value="ECO:0007669"/>
    <property type="project" value="TreeGrafter"/>
</dbReference>
<name>A0A840MSI6_9PROT</name>
<dbReference type="HAMAP" id="MF_00495">
    <property type="entry name" value="GPH_hydrolase_bact"/>
    <property type="match status" value="1"/>
</dbReference>
<dbReference type="SFLD" id="SFLDG01129">
    <property type="entry name" value="C1.5:_HAD__Beta-PGM__Phosphata"/>
    <property type="match status" value="1"/>
</dbReference>
<keyword evidence="9 11" id="KW-0119">Carbohydrate metabolism</keyword>
<dbReference type="RefSeq" id="WP_184041030.1">
    <property type="nucleotide sequence ID" value="NZ_JACHHY010000019.1"/>
</dbReference>
<dbReference type="Pfam" id="PF13419">
    <property type="entry name" value="HAD_2"/>
    <property type="match status" value="1"/>
</dbReference>
<evidence type="ECO:0000256" key="4">
    <source>
        <dbReference type="ARBA" id="ARBA00006171"/>
    </source>
</evidence>
<dbReference type="PRINTS" id="PR00413">
    <property type="entry name" value="HADHALOGNASE"/>
</dbReference>
<feature type="binding site" evidence="11">
    <location>
        <position position="175"/>
    </location>
    <ligand>
        <name>Mg(2+)</name>
        <dbReference type="ChEBI" id="CHEBI:18420"/>
    </ligand>
</feature>
<evidence type="ECO:0000256" key="2">
    <source>
        <dbReference type="ARBA" id="ARBA00001946"/>
    </source>
</evidence>
<dbReference type="GO" id="GO:0008967">
    <property type="term" value="F:phosphoglycolate phosphatase activity"/>
    <property type="evidence" value="ECO:0007669"/>
    <property type="project" value="UniProtKB-UniRule"/>
</dbReference>
<dbReference type="InterPro" id="IPR006439">
    <property type="entry name" value="HAD-SF_hydro_IA"/>
</dbReference>
<dbReference type="Proteomes" id="UP000575898">
    <property type="component" value="Unassembled WGS sequence"/>
</dbReference>
<organism evidence="12 13">
    <name type="scientific">Chitinivorax tropicus</name>
    <dbReference type="NCBI Taxonomy" id="714531"/>
    <lineage>
        <taxon>Bacteria</taxon>
        <taxon>Pseudomonadati</taxon>
        <taxon>Pseudomonadota</taxon>
        <taxon>Betaproteobacteria</taxon>
        <taxon>Chitinivorax</taxon>
    </lineage>
</organism>
<dbReference type="GO" id="GO:0046295">
    <property type="term" value="P:glycolate biosynthetic process"/>
    <property type="evidence" value="ECO:0007669"/>
    <property type="project" value="UniProtKB-UniRule"/>
</dbReference>
<comment type="function">
    <text evidence="10 11">Specifically catalyzes the dephosphorylation of 2-phosphoglycolate. Is involved in the dissimilation of the intracellular 2-phosphoglycolate formed during the DNA repair of 3'-phosphoglycolate ends, a major class of DNA lesions induced by oxidative stress.</text>
</comment>
<evidence type="ECO:0000313" key="12">
    <source>
        <dbReference type="EMBL" id="MBB5019722.1"/>
    </source>
</evidence>
<dbReference type="EMBL" id="JACHHY010000019">
    <property type="protein sequence ID" value="MBB5019722.1"/>
    <property type="molecule type" value="Genomic_DNA"/>
</dbReference>
<dbReference type="CDD" id="cd16417">
    <property type="entry name" value="HAD_PGPase"/>
    <property type="match status" value="1"/>
</dbReference>
<evidence type="ECO:0000256" key="3">
    <source>
        <dbReference type="ARBA" id="ARBA00004818"/>
    </source>
</evidence>
<feature type="active site" description="Nucleophile" evidence="11">
    <location>
        <position position="12"/>
    </location>
</feature>
<dbReference type="Gene3D" id="1.10.150.240">
    <property type="entry name" value="Putative phosphatase, domain 2"/>
    <property type="match status" value="1"/>
</dbReference>
<comment type="catalytic activity">
    <reaction evidence="1 11">
        <text>2-phosphoglycolate + H2O = glycolate + phosphate</text>
        <dbReference type="Rhea" id="RHEA:14369"/>
        <dbReference type="ChEBI" id="CHEBI:15377"/>
        <dbReference type="ChEBI" id="CHEBI:29805"/>
        <dbReference type="ChEBI" id="CHEBI:43474"/>
        <dbReference type="ChEBI" id="CHEBI:58033"/>
        <dbReference type="EC" id="3.1.3.18"/>
    </reaction>
</comment>
<dbReference type="NCBIfam" id="TIGR01549">
    <property type="entry name" value="HAD-SF-IA-v1"/>
    <property type="match status" value="1"/>
</dbReference>
<dbReference type="SUPFAM" id="SSF56784">
    <property type="entry name" value="HAD-like"/>
    <property type="match status" value="1"/>
</dbReference>
<dbReference type="EC" id="3.1.3.18" evidence="5 11"/>
<dbReference type="PANTHER" id="PTHR43434:SF1">
    <property type="entry name" value="PHOSPHOGLYCOLATE PHOSPHATASE"/>
    <property type="match status" value="1"/>
</dbReference>
<dbReference type="FunFam" id="3.40.50.1000:FF:000022">
    <property type="entry name" value="Phosphoglycolate phosphatase"/>
    <property type="match status" value="1"/>
</dbReference>
<comment type="pathway">
    <text evidence="3 11">Organic acid metabolism; glycolate biosynthesis; glycolate from 2-phosphoglycolate: step 1/1.</text>
</comment>
<gene>
    <name evidence="12" type="ORF">HNQ59_003030</name>
</gene>
<dbReference type="InterPro" id="IPR041492">
    <property type="entry name" value="HAD_2"/>
</dbReference>
<keyword evidence="13" id="KW-1185">Reference proteome</keyword>